<evidence type="ECO:0000256" key="11">
    <source>
        <dbReference type="RuleBase" id="RU367023"/>
    </source>
</evidence>
<evidence type="ECO:0000313" key="14">
    <source>
        <dbReference type="Proteomes" id="UP001229421"/>
    </source>
</evidence>
<dbReference type="InterPro" id="IPR007130">
    <property type="entry name" value="DAGAT"/>
</dbReference>
<evidence type="ECO:0000256" key="3">
    <source>
        <dbReference type="ARBA" id="ARBA00022516"/>
    </source>
</evidence>
<feature type="region of interest" description="Disordered" evidence="12">
    <location>
        <begin position="1"/>
        <end position="25"/>
    </location>
</feature>
<keyword evidence="3" id="KW-0444">Lipid biosynthesis</keyword>
<keyword evidence="14" id="KW-1185">Reference proteome</keyword>
<sequence>MTKDNNATRLSPPPSEEPTPAEFAGKKGSPIHEFIAMIMWLGTLPFVMFLIVALFLFLPLFKSFILLGILIVLIMIPINENNKWGLVFSRHIYKNVAGYFPATVYVEDIKSFNPDQAYVFGYEPHSVWPLGAGILLDLARYFPITKIKILASSAMFYTPLMRHYWTWLGVSSVNRTNFLSLLKAGCSCIVIPGGVQEVFHMKHDYEVAFIKARRGFIRLAMETNSPVVPVFAFGQSNAYNWWKPRGKFFLKLSRVMKFSPIIYWGTFWSFIPFRRPILMVVGKPIHFKKNSTPSMEEVTEVHQQFVEALQNLFDRHKARAGYPDLELQIIFVPFAFDTFGFLAPEAVEGISRIKSNGRFLCFGTVTEEGTASPIASSCRLIDLEHDYSAHKETLKALKGAIIENIASHCDSESDLVISRKGMDTDFNERRKKTILTIRSCKCNMGFAEEEMVVVVVEEDWVVVRVEDDRWWCAVDRFSNRVHEMFCQLTYLLDPNLDA</sequence>
<organism evidence="13 14">
    <name type="scientific">Tagetes erecta</name>
    <name type="common">African marigold</name>
    <dbReference type="NCBI Taxonomy" id="13708"/>
    <lineage>
        <taxon>Eukaryota</taxon>
        <taxon>Viridiplantae</taxon>
        <taxon>Streptophyta</taxon>
        <taxon>Embryophyta</taxon>
        <taxon>Tracheophyta</taxon>
        <taxon>Spermatophyta</taxon>
        <taxon>Magnoliopsida</taxon>
        <taxon>eudicotyledons</taxon>
        <taxon>Gunneridae</taxon>
        <taxon>Pentapetalae</taxon>
        <taxon>asterids</taxon>
        <taxon>campanulids</taxon>
        <taxon>Asterales</taxon>
        <taxon>Asteraceae</taxon>
        <taxon>Asteroideae</taxon>
        <taxon>Heliantheae alliance</taxon>
        <taxon>Tageteae</taxon>
        <taxon>Tagetes</taxon>
    </lineage>
</organism>
<keyword evidence="7 11" id="KW-1133">Transmembrane helix</keyword>
<dbReference type="Pfam" id="PF03982">
    <property type="entry name" value="DAGAT"/>
    <property type="match status" value="1"/>
</dbReference>
<keyword evidence="9 11" id="KW-0472">Membrane</keyword>
<feature type="transmembrane region" description="Helical" evidence="11">
    <location>
        <begin position="64"/>
        <end position="80"/>
    </location>
</feature>
<keyword evidence="4 11" id="KW-0808">Transferase</keyword>
<evidence type="ECO:0000256" key="2">
    <source>
        <dbReference type="ARBA" id="ARBA00005420"/>
    </source>
</evidence>
<dbReference type="CDD" id="cd07987">
    <property type="entry name" value="LPLAT_MGAT-like"/>
    <property type="match status" value="1"/>
</dbReference>
<dbReference type="Proteomes" id="UP001229421">
    <property type="component" value="Unassembled WGS sequence"/>
</dbReference>
<dbReference type="AlphaFoldDB" id="A0AAD8NJT3"/>
<dbReference type="SUPFAM" id="SSF69593">
    <property type="entry name" value="Glycerol-3-phosphate (1)-acyltransferase"/>
    <property type="match status" value="1"/>
</dbReference>
<dbReference type="PANTHER" id="PTHR12317:SF70">
    <property type="entry name" value="ACYLTRANSFERASE"/>
    <property type="match status" value="1"/>
</dbReference>
<keyword evidence="5 11" id="KW-0812">Transmembrane</keyword>
<feature type="transmembrane region" description="Helical" evidence="11">
    <location>
        <begin position="34"/>
        <end position="58"/>
    </location>
</feature>
<dbReference type="PANTHER" id="PTHR12317">
    <property type="entry name" value="DIACYLGLYCEROL O-ACYLTRANSFERASE"/>
    <property type="match status" value="1"/>
</dbReference>
<evidence type="ECO:0000256" key="7">
    <source>
        <dbReference type="ARBA" id="ARBA00022989"/>
    </source>
</evidence>
<evidence type="ECO:0000256" key="1">
    <source>
        <dbReference type="ARBA" id="ARBA00004477"/>
    </source>
</evidence>
<evidence type="ECO:0000256" key="10">
    <source>
        <dbReference type="ARBA" id="ARBA00023315"/>
    </source>
</evidence>
<evidence type="ECO:0000256" key="8">
    <source>
        <dbReference type="ARBA" id="ARBA00023098"/>
    </source>
</evidence>
<evidence type="ECO:0000256" key="4">
    <source>
        <dbReference type="ARBA" id="ARBA00022679"/>
    </source>
</evidence>
<evidence type="ECO:0000313" key="13">
    <source>
        <dbReference type="EMBL" id="KAK1410613.1"/>
    </source>
</evidence>
<dbReference type="GO" id="GO:0005789">
    <property type="term" value="C:endoplasmic reticulum membrane"/>
    <property type="evidence" value="ECO:0007669"/>
    <property type="project" value="UniProtKB-SubCell"/>
</dbReference>
<dbReference type="GO" id="GO:0004144">
    <property type="term" value="F:diacylglycerol O-acyltransferase activity"/>
    <property type="evidence" value="ECO:0007669"/>
    <property type="project" value="TreeGrafter"/>
</dbReference>
<keyword evidence="10" id="KW-0012">Acyltransferase</keyword>
<evidence type="ECO:0000256" key="9">
    <source>
        <dbReference type="ARBA" id="ARBA00023136"/>
    </source>
</evidence>
<evidence type="ECO:0000256" key="5">
    <source>
        <dbReference type="ARBA" id="ARBA00022692"/>
    </source>
</evidence>
<protein>
    <recommendedName>
        <fullName evidence="11">Acyltransferase</fullName>
        <ecNumber evidence="11">2.3.1.-</ecNumber>
    </recommendedName>
</protein>
<keyword evidence="8" id="KW-0443">Lipid metabolism</keyword>
<evidence type="ECO:0000256" key="12">
    <source>
        <dbReference type="SAM" id="MobiDB-lite"/>
    </source>
</evidence>
<comment type="similarity">
    <text evidence="2 11">Belongs to the diacylglycerol acyltransferase family.</text>
</comment>
<name>A0AAD8NJT3_TARER</name>
<keyword evidence="6 11" id="KW-0256">Endoplasmic reticulum</keyword>
<dbReference type="EMBL" id="JAUHHV010000010">
    <property type="protein sequence ID" value="KAK1410613.1"/>
    <property type="molecule type" value="Genomic_DNA"/>
</dbReference>
<comment type="subcellular location">
    <subcellularLocation>
        <location evidence="1 11">Endoplasmic reticulum membrane</location>
        <topology evidence="1 11">Multi-pass membrane protein</topology>
    </subcellularLocation>
</comment>
<dbReference type="GO" id="GO:0019432">
    <property type="term" value="P:triglyceride biosynthetic process"/>
    <property type="evidence" value="ECO:0007669"/>
    <property type="project" value="UniProtKB-ARBA"/>
</dbReference>
<gene>
    <name evidence="13" type="ORF">QVD17_37150</name>
</gene>
<reference evidence="13" key="1">
    <citation type="journal article" date="2023" name="bioRxiv">
        <title>Improved chromosome-level genome assembly for marigold (Tagetes erecta).</title>
        <authorList>
            <person name="Jiang F."/>
            <person name="Yuan L."/>
            <person name="Wang S."/>
            <person name="Wang H."/>
            <person name="Xu D."/>
            <person name="Wang A."/>
            <person name="Fan W."/>
        </authorList>
    </citation>
    <scope>NUCLEOTIDE SEQUENCE</scope>
    <source>
        <strain evidence="13">WSJ</strain>
        <tissue evidence="13">Leaf</tissue>
    </source>
</reference>
<proteinExistence type="inferred from homology"/>
<evidence type="ECO:0000256" key="6">
    <source>
        <dbReference type="ARBA" id="ARBA00022824"/>
    </source>
</evidence>
<accession>A0AAD8NJT3</accession>
<dbReference type="EC" id="2.3.1.-" evidence="11"/>
<comment type="caution">
    <text evidence="13">The sequence shown here is derived from an EMBL/GenBank/DDBJ whole genome shotgun (WGS) entry which is preliminary data.</text>
</comment>